<accession>A0ACC3YC78</accession>
<protein>
    <submittedName>
        <fullName evidence="1">Uncharacterized protein</fullName>
    </submittedName>
</protein>
<evidence type="ECO:0000313" key="2">
    <source>
        <dbReference type="Proteomes" id="UP000805649"/>
    </source>
</evidence>
<comment type="caution">
    <text evidence="1">The sequence shown here is derived from an EMBL/GenBank/DDBJ whole genome shotgun (WGS) entry which is preliminary data.</text>
</comment>
<evidence type="ECO:0000313" key="1">
    <source>
        <dbReference type="EMBL" id="KAL0929398.1"/>
    </source>
</evidence>
<name>A0ACC3YC78_COLTU</name>
<dbReference type="EMBL" id="VUJX02000017">
    <property type="protein sequence ID" value="KAL0929398.1"/>
    <property type="molecule type" value="Genomic_DNA"/>
</dbReference>
<proteinExistence type="predicted"/>
<gene>
    <name evidence="1" type="ORF">CTRU02_215564</name>
</gene>
<dbReference type="Proteomes" id="UP000805649">
    <property type="component" value="Unassembled WGS sequence"/>
</dbReference>
<organism evidence="1 2">
    <name type="scientific">Colletotrichum truncatum</name>
    <name type="common">Anthracnose fungus</name>
    <name type="synonym">Colletotrichum capsici</name>
    <dbReference type="NCBI Taxonomy" id="5467"/>
    <lineage>
        <taxon>Eukaryota</taxon>
        <taxon>Fungi</taxon>
        <taxon>Dikarya</taxon>
        <taxon>Ascomycota</taxon>
        <taxon>Pezizomycotina</taxon>
        <taxon>Sordariomycetes</taxon>
        <taxon>Hypocreomycetidae</taxon>
        <taxon>Glomerellales</taxon>
        <taxon>Glomerellaceae</taxon>
        <taxon>Colletotrichum</taxon>
        <taxon>Colletotrichum truncatum species complex</taxon>
    </lineage>
</organism>
<sequence length="155" mass="17812">MMKSTTLNAARPKMPQERALPEKVGRFSKRVDKALPGKHTRQLYDELTWKEASTLAQLRTGPARLNYYLHRIDVVPSHVCVCGRATETVEHFLFRCTKWTTHRAEMLQCTETQRSNISFYLGGKSATDDDKWTPNMQAVRATIRFALATGRLDER</sequence>
<reference evidence="1 2" key="1">
    <citation type="journal article" date="2020" name="Phytopathology">
        <title>Genome Sequence Resources of Colletotrichum truncatum, C. plurivorum, C. musicola, and C. sojae: Four Species Pathogenic to Soybean (Glycine max).</title>
        <authorList>
            <person name="Rogerio F."/>
            <person name="Boufleur T.R."/>
            <person name="Ciampi-Guillardi M."/>
            <person name="Sukno S.A."/>
            <person name="Thon M.R."/>
            <person name="Massola Junior N.S."/>
            <person name="Baroncelli R."/>
        </authorList>
    </citation>
    <scope>NUCLEOTIDE SEQUENCE [LARGE SCALE GENOMIC DNA]</scope>
    <source>
        <strain evidence="1 2">CMES1059</strain>
    </source>
</reference>
<keyword evidence="2" id="KW-1185">Reference proteome</keyword>